<dbReference type="EMBL" id="JBJUIK010000015">
    <property type="protein sequence ID" value="KAL3501125.1"/>
    <property type="molecule type" value="Genomic_DNA"/>
</dbReference>
<dbReference type="Proteomes" id="UP001630127">
    <property type="component" value="Unassembled WGS sequence"/>
</dbReference>
<proteinExistence type="predicted"/>
<feature type="compositionally biased region" description="Basic and acidic residues" evidence="1">
    <location>
        <begin position="15"/>
        <end position="32"/>
    </location>
</feature>
<keyword evidence="3" id="KW-1185">Reference proteome</keyword>
<sequence>MKQLSYPWTAKRRDHHDPNGDSQIHELKDCPRYPRTAKRRDHHDPNVDSQIHELKDCPPYGSIRMTNHGIVAVRPESENFRAVDSWGAPESEYTSYGNRVLGDKDERACCGPNYGRERTTENSYKVHEEDINDEAQEFIEMEHQKFNLRKWISTNSISY</sequence>
<gene>
    <name evidence="2" type="ORF">ACH5RR_035574</name>
</gene>
<dbReference type="AlphaFoldDB" id="A0ABD2Y2X4"/>
<reference evidence="2 3" key="1">
    <citation type="submission" date="2024-11" db="EMBL/GenBank/DDBJ databases">
        <title>A near-complete genome assembly of Cinchona calisaya.</title>
        <authorList>
            <person name="Lian D.C."/>
            <person name="Zhao X.W."/>
            <person name="Wei L."/>
        </authorList>
    </citation>
    <scope>NUCLEOTIDE SEQUENCE [LARGE SCALE GENOMIC DNA]</scope>
    <source>
        <tissue evidence="2">Nenye</tissue>
    </source>
</reference>
<feature type="compositionally biased region" description="Basic and acidic residues" evidence="1">
    <location>
        <begin position="42"/>
        <end position="56"/>
    </location>
</feature>
<evidence type="ECO:0000313" key="2">
    <source>
        <dbReference type="EMBL" id="KAL3501125.1"/>
    </source>
</evidence>
<organism evidence="2 3">
    <name type="scientific">Cinchona calisaya</name>
    <dbReference type="NCBI Taxonomy" id="153742"/>
    <lineage>
        <taxon>Eukaryota</taxon>
        <taxon>Viridiplantae</taxon>
        <taxon>Streptophyta</taxon>
        <taxon>Embryophyta</taxon>
        <taxon>Tracheophyta</taxon>
        <taxon>Spermatophyta</taxon>
        <taxon>Magnoliopsida</taxon>
        <taxon>eudicotyledons</taxon>
        <taxon>Gunneridae</taxon>
        <taxon>Pentapetalae</taxon>
        <taxon>asterids</taxon>
        <taxon>lamiids</taxon>
        <taxon>Gentianales</taxon>
        <taxon>Rubiaceae</taxon>
        <taxon>Cinchonoideae</taxon>
        <taxon>Cinchoneae</taxon>
        <taxon>Cinchona</taxon>
    </lineage>
</organism>
<name>A0ABD2Y2X4_9GENT</name>
<evidence type="ECO:0000256" key="1">
    <source>
        <dbReference type="SAM" id="MobiDB-lite"/>
    </source>
</evidence>
<accession>A0ABD2Y2X4</accession>
<feature type="region of interest" description="Disordered" evidence="1">
    <location>
        <begin position="1"/>
        <end position="59"/>
    </location>
</feature>
<protein>
    <submittedName>
        <fullName evidence="2">Uncharacterized protein</fullName>
    </submittedName>
</protein>
<comment type="caution">
    <text evidence="2">The sequence shown here is derived from an EMBL/GenBank/DDBJ whole genome shotgun (WGS) entry which is preliminary data.</text>
</comment>
<evidence type="ECO:0000313" key="3">
    <source>
        <dbReference type="Proteomes" id="UP001630127"/>
    </source>
</evidence>